<organism evidence="2 3">
    <name type="scientific">Portunus trituberculatus</name>
    <name type="common">Swimming crab</name>
    <name type="synonym">Neptunus trituberculatus</name>
    <dbReference type="NCBI Taxonomy" id="210409"/>
    <lineage>
        <taxon>Eukaryota</taxon>
        <taxon>Metazoa</taxon>
        <taxon>Ecdysozoa</taxon>
        <taxon>Arthropoda</taxon>
        <taxon>Crustacea</taxon>
        <taxon>Multicrustacea</taxon>
        <taxon>Malacostraca</taxon>
        <taxon>Eumalacostraca</taxon>
        <taxon>Eucarida</taxon>
        <taxon>Decapoda</taxon>
        <taxon>Pleocyemata</taxon>
        <taxon>Brachyura</taxon>
        <taxon>Eubrachyura</taxon>
        <taxon>Portunoidea</taxon>
        <taxon>Portunidae</taxon>
        <taxon>Portuninae</taxon>
        <taxon>Portunus</taxon>
    </lineage>
</organism>
<proteinExistence type="predicted"/>
<accession>A0A5B7I0B9</accession>
<dbReference type="Proteomes" id="UP000324222">
    <property type="component" value="Unassembled WGS sequence"/>
</dbReference>
<dbReference type="EMBL" id="VSRR010047654">
    <property type="protein sequence ID" value="MPC78130.1"/>
    <property type="molecule type" value="Genomic_DNA"/>
</dbReference>
<comment type="caution">
    <text evidence="2">The sequence shown here is derived from an EMBL/GenBank/DDBJ whole genome shotgun (WGS) entry which is preliminary data.</text>
</comment>
<sequence>MLHGGGTRPTSPGRGCCGLPRPASTPPPAGRCTGALVVQPRRKGLLCLLVKEG</sequence>
<feature type="region of interest" description="Disordered" evidence="1">
    <location>
        <begin position="1"/>
        <end position="32"/>
    </location>
</feature>
<keyword evidence="3" id="KW-1185">Reference proteome</keyword>
<gene>
    <name evidence="2" type="ORF">E2C01_072610</name>
</gene>
<evidence type="ECO:0000313" key="2">
    <source>
        <dbReference type="EMBL" id="MPC78130.1"/>
    </source>
</evidence>
<dbReference type="AlphaFoldDB" id="A0A5B7I0B9"/>
<reference evidence="2 3" key="1">
    <citation type="submission" date="2019-05" db="EMBL/GenBank/DDBJ databases">
        <title>Another draft genome of Portunus trituberculatus and its Hox gene families provides insights of decapod evolution.</title>
        <authorList>
            <person name="Jeong J.-H."/>
            <person name="Song I."/>
            <person name="Kim S."/>
            <person name="Choi T."/>
            <person name="Kim D."/>
            <person name="Ryu S."/>
            <person name="Kim W."/>
        </authorList>
    </citation>
    <scope>NUCLEOTIDE SEQUENCE [LARGE SCALE GENOMIC DNA]</scope>
    <source>
        <tissue evidence="2">Muscle</tissue>
    </source>
</reference>
<evidence type="ECO:0000256" key="1">
    <source>
        <dbReference type="SAM" id="MobiDB-lite"/>
    </source>
</evidence>
<evidence type="ECO:0000313" key="3">
    <source>
        <dbReference type="Proteomes" id="UP000324222"/>
    </source>
</evidence>
<name>A0A5B7I0B9_PORTR</name>
<protein>
    <submittedName>
        <fullName evidence="2">Uncharacterized protein</fullName>
    </submittedName>
</protein>